<evidence type="ECO:0000259" key="8">
    <source>
        <dbReference type="PROSITE" id="PS51100"/>
    </source>
</evidence>
<evidence type="ECO:0000256" key="5">
    <source>
        <dbReference type="ARBA" id="ARBA00022683"/>
    </source>
</evidence>
<evidence type="ECO:0000256" key="3">
    <source>
        <dbReference type="ARBA" id="ARBA00022597"/>
    </source>
</evidence>
<dbReference type="CDD" id="cd05564">
    <property type="entry name" value="PTS_IIB_chitobiose_lichenan"/>
    <property type="match status" value="1"/>
</dbReference>
<keyword evidence="2" id="KW-0597">Phosphoprotein</keyword>
<evidence type="ECO:0000256" key="1">
    <source>
        <dbReference type="ARBA" id="ARBA00022448"/>
    </source>
</evidence>
<dbReference type="InterPro" id="IPR003501">
    <property type="entry name" value="PTS_EIIB_2/3"/>
</dbReference>
<evidence type="ECO:0000256" key="4">
    <source>
        <dbReference type="ARBA" id="ARBA00022679"/>
    </source>
</evidence>
<keyword evidence="1" id="KW-0813">Transport</keyword>
<sequence>MKKILLCCSAGMSTSLLVKKMIKEADDRGLELEIVAYPMAEFETEVASCDVCLLGPQVRYKLNEFKKYAAEHNVEVAAIDPMAYGTMNASKILDSALKMVAS</sequence>
<keyword evidence="10" id="KW-1185">Reference proteome</keyword>
<dbReference type="SUPFAM" id="SSF52794">
    <property type="entry name" value="PTS system IIB component-like"/>
    <property type="match status" value="1"/>
</dbReference>
<proteinExistence type="predicted"/>
<accession>A0ABT3MYM7</accession>
<organism evidence="9 10">
    <name type="scientific">Endozoicomonas gorgoniicola</name>
    <dbReference type="NCBI Taxonomy" id="1234144"/>
    <lineage>
        <taxon>Bacteria</taxon>
        <taxon>Pseudomonadati</taxon>
        <taxon>Pseudomonadota</taxon>
        <taxon>Gammaproteobacteria</taxon>
        <taxon>Oceanospirillales</taxon>
        <taxon>Endozoicomonadaceae</taxon>
        <taxon>Endozoicomonas</taxon>
    </lineage>
</organism>
<reference evidence="9 10" key="1">
    <citation type="submission" date="2022-10" db="EMBL/GenBank/DDBJ databases">
        <title>High-quality genome sequences of two octocoral-associated bacteria, Endozoicomonas euniceicola EF212 and Endozoicomonas gorgoniicola PS125.</title>
        <authorList>
            <person name="Chiou Y.-J."/>
            <person name="Chen Y.-H."/>
        </authorList>
    </citation>
    <scope>NUCLEOTIDE SEQUENCE [LARGE SCALE GENOMIC DNA]</scope>
    <source>
        <strain evidence="9 10">PS125</strain>
    </source>
</reference>
<keyword evidence="6" id="KW-0418">Kinase</keyword>
<name>A0ABT3MYM7_9GAMM</name>
<gene>
    <name evidence="9" type="ORF">NX722_17945</name>
</gene>
<dbReference type="EMBL" id="JAPFCC010000001">
    <property type="protein sequence ID" value="MCW7554470.1"/>
    <property type="molecule type" value="Genomic_DNA"/>
</dbReference>
<comment type="caution">
    <text evidence="9">The sequence shown here is derived from an EMBL/GenBank/DDBJ whole genome shotgun (WGS) entry which is preliminary data.</text>
</comment>
<dbReference type="PANTHER" id="PTHR34581:SF2">
    <property type="entry name" value="PTS SYSTEM N,N'-DIACETYLCHITOBIOSE-SPECIFIC EIIB COMPONENT"/>
    <property type="match status" value="1"/>
</dbReference>
<evidence type="ECO:0000313" key="9">
    <source>
        <dbReference type="EMBL" id="MCW7554470.1"/>
    </source>
</evidence>
<protein>
    <submittedName>
        <fullName evidence="9">PTS sugar transporter subunit IIB</fullName>
    </submittedName>
</protein>
<evidence type="ECO:0000256" key="7">
    <source>
        <dbReference type="PROSITE-ProRule" id="PRU00423"/>
    </source>
</evidence>
<dbReference type="InterPro" id="IPR013012">
    <property type="entry name" value="PTS_EIIB_3"/>
</dbReference>
<dbReference type="PANTHER" id="PTHR34581">
    <property type="entry name" value="PTS SYSTEM N,N'-DIACETYLCHITOBIOSE-SPECIFIC EIIB COMPONENT"/>
    <property type="match status" value="1"/>
</dbReference>
<dbReference type="InterPro" id="IPR051819">
    <property type="entry name" value="PTS_sugar-specific_EIIB"/>
</dbReference>
<keyword evidence="5" id="KW-0598">Phosphotransferase system</keyword>
<dbReference type="RefSeq" id="WP_262564225.1">
    <property type="nucleotide sequence ID" value="NZ_JAPFCC010000001.1"/>
</dbReference>
<keyword evidence="4" id="KW-0808">Transferase</keyword>
<dbReference type="PROSITE" id="PS51100">
    <property type="entry name" value="PTS_EIIB_TYPE_3"/>
    <property type="match status" value="1"/>
</dbReference>
<dbReference type="InterPro" id="IPR036095">
    <property type="entry name" value="PTS_EIIB-like_sf"/>
</dbReference>
<evidence type="ECO:0000256" key="6">
    <source>
        <dbReference type="ARBA" id="ARBA00022777"/>
    </source>
</evidence>
<feature type="modified residue" description="Phosphocysteine; by EIIA" evidence="7">
    <location>
        <position position="8"/>
    </location>
</feature>
<keyword evidence="3 9" id="KW-0762">Sugar transport</keyword>
<evidence type="ECO:0000256" key="2">
    <source>
        <dbReference type="ARBA" id="ARBA00022553"/>
    </source>
</evidence>
<dbReference type="Proteomes" id="UP001209854">
    <property type="component" value="Unassembled WGS sequence"/>
</dbReference>
<dbReference type="Pfam" id="PF02302">
    <property type="entry name" value="PTS_IIB"/>
    <property type="match status" value="1"/>
</dbReference>
<feature type="domain" description="PTS EIIB type-3" evidence="8">
    <location>
        <begin position="1"/>
        <end position="102"/>
    </location>
</feature>
<dbReference type="Gene3D" id="3.40.50.2300">
    <property type="match status" value="1"/>
</dbReference>
<evidence type="ECO:0000313" key="10">
    <source>
        <dbReference type="Proteomes" id="UP001209854"/>
    </source>
</evidence>